<feature type="region of interest" description="Disordered" evidence="4">
    <location>
        <begin position="270"/>
        <end position="332"/>
    </location>
</feature>
<feature type="compositionally biased region" description="Basic and acidic residues" evidence="4">
    <location>
        <begin position="540"/>
        <end position="549"/>
    </location>
</feature>
<reference evidence="5 6" key="1">
    <citation type="submission" date="2024-05" db="EMBL/GenBank/DDBJ databases">
        <authorList>
            <person name="Wallberg A."/>
        </authorList>
    </citation>
    <scope>NUCLEOTIDE SEQUENCE [LARGE SCALE GENOMIC DNA]</scope>
</reference>
<feature type="compositionally biased region" description="Low complexity" evidence="4">
    <location>
        <begin position="636"/>
        <end position="655"/>
    </location>
</feature>
<feature type="region of interest" description="Disordered" evidence="4">
    <location>
        <begin position="138"/>
        <end position="207"/>
    </location>
</feature>
<feature type="region of interest" description="Disordered" evidence="4">
    <location>
        <begin position="629"/>
        <end position="674"/>
    </location>
</feature>
<feature type="region of interest" description="Disordered" evidence="4">
    <location>
        <begin position="490"/>
        <end position="510"/>
    </location>
</feature>
<gene>
    <name evidence="5" type="ORF">MNOR_LOCUS5087</name>
</gene>
<accession>A0AAV2PW63</accession>
<dbReference type="Proteomes" id="UP001497623">
    <property type="component" value="Unassembled WGS sequence"/>
</dbReference>
<feature type="compositionally biased region" description="Gly residues" evidence="4">
    <location>
        <begin position="184"/>
        <end position="194"/>
    </location>
</feature>
<dbReference type="PANTHER" id="PTHR47117">
    <property type="entry name" value="STAR-RELATED LIPID TRANSFER PROTEIN 9"/>
    <property type="match status" value="1"/>
</dbReference>
<feature type="compositionally biased region" description="Polar residues" evidence="4">
    <location>
        <begin position="424"/>
        <end position="437"/>
    </location>
</feature>
<evidence type="ECO:0000256" key="3">
    <source>
        <dbReference type="ARBA" id="ARBA00023175"/>
    </source>
</evidence>
<feature type="compositionally biased region" description="Polar residues" evidence="4">
    <location>
        <begin position="138"/>
        <end position="183"/>
    </location>
</feature>
<evidence type="ECO:0000313" key="6">
    <source>
        <dbReference type="Proteomes" id="UP001497623"/>
    </source>
</evidence>
<keyword evidence="1" id="KW-0547">Nucleotide-binding</keyword>
<proteinExistence type="predicted"/>
<feature type="region of interest" description="Disordered" evidence="4">
    <location>
        <begin position="424"/>
        <end position="445"/>
    </location>
</feature>
<feature type="non-terminal residue" evidence="5">
    <location>
        <position position="1"/>
    </location>
</feature>
<name>A0AAV2PW63_MEGNR</name>
<keyword evidence="3" id="KW-0505">Motor protein</keyword>
<feature type="region of interest" description="Disordered" evidence="4">
    <location>
        <begin position="524"/>
        <end position="556"/>
    </location>
</feature>
<keyword evidence="6" id="KW-1185">Reference proteome</keyword>
<feature type="non-terminal residue" evidence="5">
    <location>
        <position position="674"/>
    </location>
</feature>
<dbReference type="GO" id="GO:0005524">
    <property type="term" value="F:ATP binding"/>
    <property type="evidence" value="ECO:0007669"/>
    <property type="project" value="UniProtKB-KW"/>
</dbReference>
<feature type="compositionally biased region" description="Low complexity" evidence="4">
    <location>
        <begin position="310"/>
        <end position="325"/>
    </location>
</feature>
<dbReference type="EMBL" id="CAXKWB010001919">
    <property type="protein sequence ID" value="CAL4065798.1"/>
    <property type="molecule type" value="Genomic_DNA"/>
</dbReference>
<dbReference type="SUPFAM" id="SSF49879">
    <property type="entry name" value="SMAD/FHA domain"/>
    <property type="match status" value="1"/>
</dbReference>
<dbReference type="InterPro" id="IPR008984">
    <property type="entry name" value="SMAD_FHA_dom_sf"/>
</dbReference>
<sequence>QGQGDDVMDEHCTIELNNDLGAMLTPRPEAQCWVNYNQVTQPTRLTQGCVVVVGGSHMFRYNDPQEAARLRKDIANMSHLNLNLSRLSFLSRSATDLMRSHDNLTGLESDLDVSNLSRIPKTPAMCDTSSAVPFCEMSTQTSLQSHSQPSTPVTGVDTPGSNLPRKSSLTLPLNNGRSSSQDQGCGGTPFGGSNSGTPATPLRPLSFLSPTDSDTFYTATSFLSPGAMSPLSPLPLDDYPQSCVPYCSDLECVPEEKAVGTQTNELCSKEHNVEGSAGRGTQTTEQEVFSRHADGQSSQDDDSGSTQKGTTSHRASESATASTESDNYDNNLNVQTDEENRLSKSPSLQVCIGSGPQISPIAPLGGLGGATDDLRGVATSTPTVSGSVATSTPKRDLTRRVPHQAALKRRQELFCYTNNAVPDSHSVPESNQVSSGDITHPSEVGAGGAGITYTTTNTENVVGANLTPHITTMDAYTTCDINVSDNVPQDNDNSCLHNNNGDYTNGNSQVKSNKTKEINKLSSKGTLTEELQENNSEQKNLMEQRKASERVGNSSDNDSYVWHSGLYGKCESSGLISITDDATAAGAVLDRLTAASVPQNSSIQEQIQELAALKQHYSKLEEGLIAAPSATSTRWQHQQDSADSPQSQDSAGDSAEAPGPQRPTHLPLDSNLLQ</sequence>
<comment type="caution">
    <text evidence="5">The sequence shown here is derived from an EMBL/GenBank/DDBJ whole genome shotgun (WGS) entry which is preliminary data.</text>
</comment>
<evidence type="ECO:0000313" key="5">
    <source>
        <dbReference type="EMBL" id="CAL4065798.1"/>
    </source>
</evidence>
<dbReference type="AlphaFoldDB" id="A0AAV2PW63"/>
<dbReference type="Gene3D" id="2.60.200.20">
    <property type="match status" value="1"/>
</dbReference>
<evidence type="ECO:0000256" key="1">
    <source>
        <dbReference type="ARBA" id="ARBA00022741"/>
    </source>
</evidence>
<keyword evidence="2" id="KW-0067">ATP-binding</keyword>
<evidence type="ECO:0000256" key="4">
    <source>
        <dbReference type="SAM" id="MobiDB-lite"/>
    </source>
</evidence>
<protein>
    <submittedName>
        <fullName evidence="5">Uncharacterized protein</fullName>
    </submittedName>
</protein>
<evidence type="ECO:0000256" key="2">
    <source>
        <dbReference type="ARBA" id="ARBA00022840"/>
    </source>
</evidence>
<dbReference type="PANTHER" id="PTHR47117:SF6">
    <property type="entry name" value="KINESIN-LIKE PROTEIN KIF16B"/>
    <property type="match status" value="1"/>
</dbReference>
<organism evidence="5 6">
    <name type="scientific">Meganyctiphanes norvegica</name>
    <name type="common">Northern krill</name>
    <name type="synonym">Thysanopoda norvegica</name>
    <dbReference type="NCBI Taxonomy" id="48144"/>
    <lineage>
        <taxon>Eukaryota</taxon>
        <taxon>Metazoa</taxon>
        <taxon>Ecdysozoa</taxon>
        <taxon>Arthropoda</taxon>
        <taxon>Crustacea</taxon>
        <taxon>Multicrustacea</taxon>
        <taxon>Malacostraca</taxon>
        <taxon>Eumalacostraca</taxon>
        <taxon>Eucarida</taxon>
        <taxon>Euphausiacea</taxon>
        <taxon>Euphausiidae</taxon>
        <taxon>Meganyctiphanes</taxon>
    </lineage>
</organism>